<dbReference type="EMBL" id="FMAH01000001">
    <property type="protein sequence ID" value="SCB08050.1"/>
    <property type="molecule type" value="Genomic_DNA"/>
</dbReference>
<dbReference type="GO" id="GO:0006355">
    <property type="term" value="P:regulation of DNA-templated transcription"/>
    <property type="evidence" value="ECO:0007669"/>
    <property type="project" value="InterPro"/>
</dbReference>
<protein>
    <recommendedName>
        <fullName evidence="1">Antitoxin FitA-like ribbon-helix-helix domain-containing protein</fullName>
    </recommendedName>
</protein>
<organism evidence="2 3">
    <name type="scientific">Rhizobium miluonense</name>
    <dbReference type="NCBI Taxonomy" id="411945"/>
    <lineage>
        <taxon>Bacteria</taxon>
        <taxon>Pseudomonadati</taxon>
        <taxon>Pseudomonadota</taxon>
        <taxon>Alphaproteobacteria</taxon>
        <taxon>Hyphomicrobiales</taxon>
        <taxon>Rhizobiaceae</taxon>
        <taxon>Rhizobium/Agrobacterium group</taxon>
        <taxon>Rhizobium</taxon>
    </lineage>
</organism>
<evidence type="ECO:0000313" key="3">
    <source>
        <dbReference type="Proteomes" id="UP000199435"/>
    </source>
</evidence>
<dbReference type="RefSeq" id="WP_092843124.1">
    <property type="nucleotide sequence ID" value="NZ_FMAH01000001.1"/>
</dbReference>
<keyword evidence="3" id="KW-1185">Reference proteome</keyword>
<dbReference type="SUPFAM" id="SSF47598">
    <property type="entry name" value="Ribbon-helix-helix"/>
    <property type="match status" value="1"/>
</dbReference>
<dbReference type="Pfam" id="PF22513">
    <property type="entry name" value="FitA-like_RHH"/>
    <property type="match status" value="1"/>
</dbReference>
<proteinExistence type="predicted"/>
<evidence type="ECO:0000313" key="2">
    <source>
        <dbReference type="EMBL" id="SCB08050.1"/>
    </source>
</evidence>
<evidence type="ECO:0000259" key="1">
    <source>
        <dbReference type="Pfam" id="PF22513"/>
    </source>
</evidence>
<name>A0A1C3TXR4_9HYPH</name>
<dbReference type="OrthoDB" id="8083485at2"/>
<dbReference type="AlphaFoldDB" id="A0A1C3TXR4"/>
<gene>
    <name evidence="2" type="ORF">GA0061102_1001164</name>
</gene>
<dbReference type="STRING" id="411945.GA0061102_1001164"/>
<reference evidence="3" key="1">
    <citation type="submission" date="2016-08" db="EMBL/GenBank/DDBJ databases">
        <authorList>
            <person name="Varghese N."/>
            <person name="Submissions Spin"/>
        </authorList>
    </citation>
    <scope>NUCLEOTIDE SEQUENCE [LARGE SCALE GENOMIC DNA]</scope>
    <source>
        <strain evidence="3">HAMBI 2971</strain>
    </source>
</reference>
<dbReference type="Proteomes" id="UP000199435">
    <property type="component" value="Unassembled WGS sequence"/>
</dbReference>
<accession>A0A1C3TXR4</accession>
<dbReference type="InterPro" id="IPR053853">
    <property type="entry name" value="FitA-like_RHH"/>
</dbReference>
<dbReference type="InterPro" id="IPR010985">
    <property type="entry name" value="Ribbon_hlx_hlx"/>
</dbReference>
<sequence>MSDLLIRDISEPMKQDIAERAKQAGRSLSDEAKELLRKALVAENSEKESSRLSAWELLRPILYDGDDAAATEYARIMDEIEVERKKDFGRPVEDFE</sequence>
<feature type="domain" description="Antitoxin FitA-like ribbon-helix-helix" evidence="1">
    <location>
        <begin position="4"/>
        <end position="40"/>
    </location>
</feature>